<accession>A0A1Y5PCS1</accession>
<reference evidence="1" key="1">
    <citation type="submission" date="2016-03" db="EMBL/GenBank/DDBJ databases">
        <authorList>
            <person name="Ploux O."/>
        </authorList>
    </citation>
    <scope>NUCLEOTIDE SEQUENCE</scope>
    <source>
        <strain evidence="1">UC10</strain>
    </source>
</reference>
<evidence type="ECO:0000313" key="1">
    <source>
        <dbReference type="EMBL" id="SBS76514.1"/>
    </source>
</evidence>
<name>A0A1Y5PCS1_9MYCO</name>
<protein>
    <submittedName>
        <fullName evidence="1">Transcriptional regulator, putative ATPase, winged helix family</fullName>
    </submittedName>
</protein>
<gene>
    <name evidence="1" type="ORF">MHPYR_330005</name>
</gene>
<proteinExistence type="predicted"/>
<dbReference type="AlphaFoldDB" id="A0A1Y5PCS1"/>
<organism evidence="1">
    <name type="scientific">uncultured Mycobacterium sp</name>
    <dbReference type="NCBI Taxonomy" id="171292"/>
    <lineage>
        <taxon>Bacteria</taxon>
        <taxon>Bacillati</taxon>
        <taxon>Actinomycetota</taxon>
        <taxon>Actinomycetes</taxon>
        <taxon>Mycobacteriales</taxon>
        <taxon>Mycobacteriaceae</taxon>
        <taxon>Mycobacterium</taxon>
        <taxon>environmental samples</taxon>
    </lineage>
</organism>
<dbReference type="EMBL" id="FLQS01000027">
    <property type="protein sequence ID" value="SBS76514.1"/>
    <property type="molecule type" value="Genomic_DNA"/>
</dbReference>
<sequence>MLRTFGLQAWGLHQWDVGNINEAFRYLTQSEQTLLTGLDRVEDDRVLSDLQLLMTGMLAEVTALRGDVDAARALLDSLEIVAADNPYRITVWATMVARIASIVGDPQWALRGAERGIAVDPGFSFVFLGTYQRLARYWALAIEGDHGAIPQAQRLIARNLLDPPRSCVATWYGLLGEMHLTAGSLDDAAAALDRADFYLDAYGQRYPEGLLLLLRAQLLRARGEPATVVRSAAERARQLSAEHGAHLFARRAEEVLAEIR</sequence>